<proteinExistence type="predicted"/>
<evidence type="ECO:0000313" key="2">
    <source>
        <dbReference type="EMBL" id="CAA9343715.1"/>
    </source>
</evidence>
<gene>
    <name evidence="2" type="ORF">AVDCRST_MAG68-3183</name>
</gene>
<name>A0A6J4LXQ5_9BACT</name>
<evidence type="ECO:0000256" key="1">
    <source>
        <dbReference type="SAM" id="MobiDB-lite"/>
    </source>
</evidence>
<feature type="compositionally biased region" description="Low complexity" evidence="1">
    <location>
        <begin position="36"/>
        <end position="47"/>
    </location>
</feature>
<organism evidence="2">
    <name type="scientific">uncultured Gemmatimonadota bacterium</name>
    <dbReference type="NCBI Taxonomy" id="203437"/>
    <lineage>
        <taxon>Bacteria</taxon>
        <taxon>Pseudomonadati</taxon>
        <taxon>Gemmatimonadota</taxon>
        <taxon>environmental samples</taxon>
    </lineage>
</organism>
<dbReference type="EMBL" id="CADCTW010000151">
    <property type="protein sequence ID" value="CAA9343715.1"/>
    <property type="molecule type" value="Genomic_DNA"/>
</dbReference>
<protein>
    <submittedName>
        <fullName evidence="2">Uncharacterized protein</fullName>
    </submittedName>
</protein>
<sequence>MAQVVRFHVGPEAPERRRQPFQQLALAGAQFQLALPQQPVSPPQQSQRHAHPPRFRESAPRAALDVANAGPYGLGVTQRHRGTEMKESLCLCVSV</sequence>
<reference evidence="2" key="1">
    <citation type="submission" date="2020-02" db="EMBL/GenBank/DDBJ databases">
        <authorList>
            <person name="Meier V. D."/>
        </authorList>
    </citation>
    <scope>NUCLEOTIDE SEQUENCE</scope>
    <source>
        <strain evidence="2">AVDCRST_MAG68</strain>
    </source>
</reference>
<dbReference type="AlphaFoldDB" id="A0A6J4LXQ5"/>
<feature type="region of interest" description="Disordered" evidence="1">
    <location>
        <begin position="36"/>
        <end position="61"/>
    </location>
</feature>
<accession>A0A6J4LXQ5</accession>